<organism evidence="8 9">
    <name type="scientific">Gonapodya prolifera (strain JEL478)</name>
    <name type="common">Monoblepharis prolifera</name>
    <dbReference type="NCBI Taxonomy" id="1344416"/>
    <lineage>
        <taxon>Eukaryota</taxon>
        <taxon>Fungi</taxon>
        <taxon>Fungi incertae sedis</taxon>
        <taxon>Chytridiomycota</taxon>
        <taxon>Chytridiomycota incertae sedis</taxon>
        <taxon>Monoblepharidomycetes</taxon>
        <taxon>Monoblepharidales</taxon>
        <taxon>Gonapodyaceae</taxon>
        <taxon>Gonapodya</taxon>
    </lineage>
</organism>
<dbReference type="AlphaFoldDB" id="A0A139B0K1"/>
<dbReference type="InterPro" id="IPR036396">
    <property type="entry name" value="Cyt_P450_sf"/>
</dbReference>
<protein>
    <submittedName>
        <fullName evidence="8">Cytochrome P450</fullName>
    </submittedName>
</protein>
<dbReference type="InterPro" id="IPR017972">
    <property type="entry name" value="Cyt_P450_CS"/>
</dbReference>
<dbReference type="Pfam" id="PF00067">
    <property type="entry name" value="p450"/>
    <property type="match status" value="1"/>
</dbReference>
<dbReference type="InterPro" id="IPR001128">
    <property type="entry name" value="Cyt_P450"/>
</dbReference>
<proteinExistence type="inferred from homology"/>
<evidence type="ECO:0000256" key="3">
    <source>
        <dbReference type="ARBA" id="ARBA00022723"/>
    </source>
</evidence>
<dbReference type="PRINTS" id="PR00385">
    <property type="entry name" value="P450"/>
</dbReference>
<keyword evidence="7" id="KW-0812">Transmembrane</keyword>
<keyword evidence="4 5" id="KW-0408">Iron</keyword>
<feature type="binding site" description="axial binding residue" evidence="5">
    <location>
        <position position="468"/>
    </location>
    <ligand>
        <name>heme</name>
        <dbReference type="ChEBI" id="CHEBI:30413"/>
    </ligand>
    <ligandPart>
        <name>Fe</name>
        <dbReference type="ChEBI" id="CHEBI:18248"/>
    </ligandPart>
</feature>
<dbReference type="GO" id="GO:0005506">
    <property type="term" value="F:iron ion binding"/>
    <property type="evidence" value="ECO:0007669"/>
    <property type="project" value="InterPro"/>
</dbReference>
<comment type="cofactor">
    <cofactor evidence="1 5">
        <name>heme</name>
        <dbReference type="ChEBI" id="CHEBI:30413"/>
    </cofactor>
</comment>
<reference evidence="8 9" key="1">
    <citation type="journal article" date="2015" name="Genome Biol. Evol.">
        <title>Phylogenomic analyses indicate that early fungi evolved digesting cell walls of algal ancestors of land plants.</title>
        <authorList>
            <person name="Chang Y."/>
            <person name="Wang S."/>
            <person name="Sekimoto S."/>
            <person name="Aerts A.L."/>
            <person name="Choi C."/>
            <person name="Clum A."/>
            <person name="LaButti K.M."/>
            <person name="Lindquist E.A."/>
            <person name="Yee Ngan C."/>
            <person name="Ohm R.A."/>
            <person name="Salamov A.A."/>
            <person name="Grigoriev I.V."/>
            <person name="Spatafora J.W."/>
            <person name="Berbee M.L."/>
        </authorList>
    </citation>
    <scope>NUCLEOTIDE SEQUENCE [LARGE SCALE GENOMIC DNA]</scope>
    <source>
        <strain evidence="8 9">JEL478</strain>
    </source>
</reference>
<comment type="similarity">
    <text evidence="2 6">Belongs to the cytochrome P450 family.</text>
</comment>
<evidence type="ECO:0000256" key="7">
    <source>
        <dbReference type="SAM" id="Phobius"/>
    </source>
</evidence>
<keyword evidence="3 5" id="KW-0479">Metal-binding</keyword>
<evidence type="ECO:0000313" key="9">
    <source>
        <dbReference type="Proteomes" id="UP000070544"/>
    </source>
</evidence>
<evidence type="ECO:0000256" key="5">
    <source>
        <dbReference type="PIRSR" id="PIRSR602403-1"/>
    </source>
</evidence>
<dbReference type="Proteomes" id="UP000070544">
    <property type="component" value="Unassembled WGS sequence"/>
</dbReference>
<keyword evidence="7" id="KW-0472">Membrane</keyword>
<dbReference type="InterPro" id="IPR002403">
    <property type="entry name" value="Cyt_P450_E_grp-IV"/>
</dbReference>
<dbReference type="PANTHER" id="PTHR24305:SF166">
    <property type="entry name" value="CYTOCHROME P450 12A4, MITOCHONDRIAL-RELATED"/>
    <property type="match status" value="1"/>
</dbReference>
<dbReference type="Gene3D" id="1.10.630.10">
    <property type="entry name" value="Cytochrome P450"/>
    <property type="match status" value="1"/>
</dbReference>
<dbReference type="STRING" id="1344416.A0A139B0K1"/>
<gene>
    <name evidence="8" type="ORF">M427DRAFT_40363</name>
</gene>
<dbReference type="PROSITE" id="PS00086">
    <property type="entry name" value="CYTOCHROME_P450"/>
    <property type="match status" value="1"/>
</dbReference>
<dbReference type="GO" id="GO:0016705">
    <property type="term" value="F:oxidoreductase activity, acting on paired donors, with incorporation or reduction of molecular oxygen"/>
    <property type="evidence" value="ECO:0007669"/>
    <property type="project" value="InterPro"/>
</dbReference>
<evidence type="ECO:0000256" key="4">
    <source>
        <dbReference type="ARBA" id="ARBA00023004"/>
    </source>
</evidence>
<dbReference type="SUPFAM" id="SSF48264">
    <property type="entry name" value="Cytochrome P450"/>
    <property type="match status" value="1"/>
</dbReference>
<keyword evidence="6" id="KW-0560">Oxidoreductase</keyword>
<sequence length="531" mass="58697">MDLEIAGYIGLIILVLFVFYRMAIFVLLFLINPLGELDAGGASYIAPFASNHYNSATGKLHLSENPLHESCGSAVRLAEDLASFADPQVTYKLLKIDDIQKSKNSYAHLALQGNDNNILTTTDKTLHARLKSLIAPAFTPKSIGDLEPLMFNVWSTFEAKVKQMGSEASDGWAVVDMDTYSVNISLDIFGETILGSSLGLLEKGQHPLVNAQQQIFNSVIAKTFWPYLGFFNRGEPTDKAEQTQLRILTQAVDDRVALNKNGERRNDILQTFIDHKDSATGDKLTEDEVVSTLAALNVAGGETTGGALSWALYYLVKSSRAMDRLRAELDEAFPQGLDKQMDVASLKSLRFLDAVIRETLRMRPPVTAIAREISKDAWMSLRDVDGQPRKLLIPGGAHVQMSLCALHRSSRLWKGSGEFIPERWLDGEGGGPDEYERSKAEVEAAIWTKPKPTNRGAYLPFSEGSRDCIGKLYALNVLRICIAHLVRRFDIAFKADPQTPDEALGLAFVAQRIGEKGVLDLKLRPRTLSIK</sequence>
<evidence type="ECO:0000256" key="1">
    <source>
        <dbReference type="ARBA" id="ARBA00001971"/>
    </source>
</evidence>
<evidence type="ECO:0000256" key="6">
    <source>
        <dbReference type="RuleBase" id="RU000461"/>
    </source>
</evidence>
<keyword evidence="9" id="KW-1185">Reference proteome</keyword>
<dbReference type="PRINTS" id="PR00465">
    <property type="entry name" value="EP450IV"/>
</dbReference>
<keyword evidence="6" id="KW-0503">Monooxygenase</keyword>
<feature type="transmembrane region" description="Helical" evidence="7">
    <location>
        <begin position="6"/>
        <end position="31"/>
    </location>
</feature>
<dbReference type="PANTHER" id="PTHR24305">
    <property type="entry name" value="CYTOCHROME P450"/>
    <property type="match status" value="1"/>
</dbReference>
<dbReference type="GO" id="GO:0004497">
    <property type="term" value="F:monooxygenase activity"/>
    <property type="evidence" value="ECO:0007669"/>
    <property type="project" value="UniProtKB-KW"/>
</dbReference>
<accession>A0A139B0K1</accession>
<keyword evidence="5 6" id="KW-0349">Heme</keyword>
<dbReference type="OrthoDB" id="1470350at2759"/>
<evidence type="ECO:0000313" key="8">
    <source>
        <dbReference type="EMBL" id="KXS22521.1"/>
    </source>
</evidence>
<dbReference type="InterPro" id="IPR050121">
    <property type="entry name" value="Cytochrome_P450_monoxygenase"/>
</dbReference>
<dbReference type="EMBL" id="KQ965731">
    <property type="protein sequence ID" value="KXS22521.1"/>
    <property type="molecule type" value="Genomic_DNA"/>
</dbReference>
<name>A0A139B0K1_GONPJ</name>
<evidence type="ECO:0000256" key="2">
    <source>
        <dbReference type="ARBA" id="ARBA00010617"/>
    </source>
</evidence>
<keyword evidence="7" id="KW-1133">Transmembrane helix</keyword>
<dbReference type="GO" id="GO:0020037">
    <property type="term" value="F:heme binding"/>
    <property type="evidence" value="ECO:0007669"/>
    <property type="project" value="InterPro"/>
</dbReference>